<dbReference type="Proteomes" id="UP001314796">
    <property type="component" value="Unassembled WGS sequence"/>
</dbReference>
<dbReference type="InterPro" id="IPR053136">
    <property type="entry name" value="UTP_pyrophosphatase-like"/>
</dbReference>
<proteinExistence type="predicted"/>
<reference evidence="2 3" key="1">
    <citation type="submission" date="2021-01" db="EMBL/GenBank/DDBJ databases">
        <title>Genomic Encyclopedia of Type Strains, Phase IV (KMG-IV): sequencing the most valuable type-strain genomes for metagenomic binning, comparative biology and taxonomic classification.</title>
        <authorList>
            <person name="Goeker M."/>
        </authorList>
    </citation>
    <scope>NUCLEOTIDE SEQUENCE [LARGE SCALE GENOMIC DNA]</scope>
    <source>
        <strain evidence="2 3">DSM 25890</strain>
    </source>
</reference>
<dbReference type="PANTHER" id="PTHR30399">
    <property type="entry name" value="UNCHARACTERIZED PROTEIN YGJP"/>
    <property type="match status" value="1"/>
</dbReference>
<keyword evidence="3" id="KW-1185">Reference proteome</keyword>
<keyword evidence="2" id="KW-0378">Hydrolase</keyword>
<evidence type="ECO:0000313" key="3">
    <source>
        <dbReference type="Proteomes" id="UP001314796"/>
    </source>
</evidence>
<accession>A0ABS2NT29</accession>
<dbReference type="CDD" id="cd07344">
    <property type="entry name" value="M48_yhfN_like"/>
    <property type="match status" value="1"/>
</dbReference>
<sequence length="243" mass="28732">MDKNHRITLEGKTLEYILTKTRRKTVGISVDVEMGVKVAAPKNISMKQIEEVILKNSKWIFEKLKDLEGKKQTQAEFKAEESFSYLGKEYTLAVIEINNKEKERVELEEQAQPVPLIKLYLHEHTQESIKKVLLNWYRQEASRIIKERLECIGEKTGLWPLSVAIKDQKSRFGSCSSKKNINLNWKLVMAPMEVIDYVVLHELCHLREMNHSKDFWNLVESFMVDYKERRRWLKEYGGYIRLI</sequence>
<name>A0ABS2NT29_9FIRM</name>
<evidence type="ECO:0000313" key="2">
    <source>
        <dbReference type="EMBL" id="MBM7616102.1"/>
    </source>
</evidence>
<dbReference type="InterPro" id="IPR002725">
    <property type="entry name" value="YgjP-like_metallopeptidase"/>
</dbReference>
<gene>
    <name evidence="2" type="ORF">JOC73_002678</name>
</gene>
<evidence type="ECO:0000259" key="1">
    <source>
        <dbReference type="Pfam" id="PF01863"/>
    </source>
</evidence>
<dbReference type="Pfam" id="PF01863">
    <property type="entry name" value="YgjP-like"/>
    <property type="match status" value="1"/>
</dbReference>
<dbReference type="RefSeq" id="WP_204404001.1">
    <property type="nucleotide sequence ID" value="NZ_JAFBEE010000024.1"/>
</dbReference>
<organism evidence="2 3">
    <name type="scientific">Alkaliphilus hydrothermalis</name>
    <dbReference type="NCBI Taxonomy" id="1482730"/>
    <lineage>
        <taxon>Bacteria</taxon>
        <taxon>Bacillati</taxon>
        <taxon>Bacillota</taxon>
        <taxon>Clostridia</taxon>
        <taxon>Peptostreptococcales</taxon>
        <taxon>Natronincolaceae</taxon>
        <taxon>Alkaliphilus</taxon>
    </lineage>
</organism>
<dbReference type="PANTHER" id="PTHR30399:SF1">
    <property type="entry name" value="UTP PYROPHOSPHATASE"/>
    <property type="match status" value="1"/>
</dbReference>
<dbReference type="Gene3D" id="3.30.2010.10">
    <property type="entry name" value="Metalloproteases ('zincins'), catalytic domain"/>
    <property type="match status" value="1"/>
</dbReference>
<feature type="domain" description="YgjP-like metallopeptidase" evidence="1">
    <location>
        <begin position="24"/>
        <end position="235"/>
    </location>
</feature>
<comment type="caution">
    <text evidence="2">The sequence shown here is derived from an EMBL/GenBank/DDBJ whole genome shotgun (WGS) entry which is preliminary data.</text>
</comment>
<dbReference type="EMBL" id="JAFBEE010000024">
    <property type="protein sequence ID" value="MBM7616102.1"/>
    <property type="molecule type" value="Genomic_DNA"/>
</dbReference>
<protein>
    <submittedName>
        <fullName evidence="2">Metal-dependent hydrolase</fullName>
    </submittedName>
</protein>
<dbReference type="GO" id="GO:0016787">
    <property type="term" value="F:hydrolase activity"/>
    <property type="evidence" value="ECO:0007669"/>
    <property type="project" value="UniProtKB-KW"/>
</dbReference>